<evidence type="ECO:0000313" key="8">
    <source>
        <dbReference type="EMBL" id="KAA0065918.1"/>
    </source>
</evidence>
<keyword evidence="1" id="KW-0808">Transferase</keyword>
<evidence type="ECO:0000256" key="4">
    <source>
        <dbReference type="ARBA" id="ARBA00022759"/>
    </source>
</evidence>
<dbReference type="Gene3D" id="3.30.70.270">
    <property type="match status" value="1"/>
</dbReference>
<accession>A0A5A7VDZ7</accession>
<evidence type="ECO:0000256" key="5">
    <source>
        <dbReference type="ARBA" id="ARBA00022801"/>
    </source>
</evidence>
<dbReference type="EMBL" id="SSTE01001018">
    <property type="protein sequence ID" value="KAA0065918.1"/>
    <property type="molecule type" value="Genomic_DNA"/>
</dbReference>
<comment type="caution">
    <text evidence="8">The sequence shown here is derived from an EMBL/GenBank/DDBJ whole genome shotgun (WGS) entry which is preliminary data.</text>
</comment>
<gene>
    <name evidence="8" type="ORF">E6C27_scaffold538G001020</name>
</gene>
<evidence type="ECO:0000259" key="7">
    <source>
        <dbReference type="Pfam" id="PF17917"/>
    </source>
</evidence>
<evidence type="ECO:0000256" key="1">
    <source>
        <dbReference type="ARBA" id="ARBA00022679"/>
    </source>
</evidence>
<dbReference type="InterPro" id="IPR043502">
    <property type="entry name" value="DNA/RNA_pol_sf"/>
</dbReference>
<dbReference type="GO" id="GO:0003964">
    <property type="term" value="F:RNA-directed DNA polymerase activity"/>
    <property type="evidence" value="ECO:0007669"/>
    <property type="project" value="UniProtKB-KW"/>
</dbReference>
<dbReference type="GO" id="GO:0016787">
    <property type="term" value="F:hydrolase activity"/>
    <property type="evidence" value="ECO:0007669"/>
    <property type="project" value="UniProtKB-KW"/>
</dbReference>
<reference evidence="8 9" key="1">
    <citation type="submission" date="2019-08" db="EMBL/GenBank/DDBJ databases">
        <title>Draft genome sequences of two oriental melons (Cucumis melo L. var makuwa).</title>
        <authorList>
            <person name="Kwon S.-Y."/>
        </authorList>
    </citation>
    <scope>NUCLEOTIDE SEQUENCE [LARGE SCALE GENOMIC DNA]</scope>
    <source>
        <strain evidence="9">cv. SW 3</strain>
        <tissue evidence="8">Leaf</tissue>
    </source>
</reference>
<feature type="domain" description="Reverse transcriptase RNase H-like" evidence="7">
    <location>
        <begin position="159"/>
        <end position="195"/>
    </location>
</feature>
<dbReference type="GO" id="GO:0004519">
    <property type="term" value="F:endonuclease activity"/>
    <property type="evidence" value="ECO:0007669"/>
    <property type="project" value="UniProtKB-KW"/>
</dbReference>
<dbReference type="InterPro" id="IPR043128">
    <property type="entry name" value="Rev_trsase/Diguanyl_cyclase"/>
</dbReference>
<dbReference type="OrthoDB" id="8031975at2759"/>
<keyword evidence="5" id="KW-0378">Hydrolase</keyword>
<organism evidence="8 9">
    <name type="scientific">Cucumis melo var. makuwa</name>
    <name type="common">Oriental melon</name>
    <dbReference type="NCBI Taxonomy" id="1194695"/>
    <lineage>
        <taxon>Eukaryota</taxon>
        <taxon>Viridiplantae</taxon>
        <taxon>Streptophyta</taxon>
        <taxon>Embryophyta</taxon>
        <taxon>Tracheophyta</taxon>
        <taxon>Spermatophyta</taxon>
        <taxon>Magnoliopsida</taxon>
        <taxon>eudicotyledons</taxon>
        <taxon>Gunneridae</taxon>
        <taxon>Pentapetalae</taxon>
        <taxon>rosids</taxon>
        <taxon>fabids</taxon>
        <taxon>Cucurbitales</taxon>
        <taxon>Cucurbitaceae</taxon>
        <taxon>Benincaseae</taxon>
        <taxon>Cucumis</taxon>
    </lineage>
</organism>
<evidence type="ECO:0000256" key="6">
    <source>
        <dbReference type="ARBA" id="ARBA00022918"/>
    </source>
</evidence>
<dbReference type="InterPro" id="IPR041373">
    <property type="entry name" value="RT_RNaseH"/>
</dbReference>
<evidence type="ECO:0000256" key="2">
    <source>
        <dbReference type="ARBA" id="ARBA00022695"/>
    </source>
</evidence>
<dbReference type="AlphaFoldDB" id="A0A5A7VDZ7"/>
<dbReference type="Proteomes" id="UP000321393">
    <property type="component" value="Unassembled WGS sequence"/>
</dbReference>
<dbReference type="SUPFAM" id="SSF56672">
    <property type="entry name" value="DNA/RNA polymerases"/>
    <property type="match status" value="1"/>
</dbReference>
<dbReference type="Pfam" id="PF17917">
    <property type="entry name" value="RT_RNaseH"/>
    <property type="match status" value="1"/>
</dbReference>
<name>A0A5A7VDZ7_CUCMM</name>
<keyword evidence="4" id="KW-0255">Endonuclease</keyword>
<keyword evidence="6 8" id="KW-0695">RNA-directed DNA polymerase</keyword>
<evidence type="ECO:0000313" key="9">
    <source>
        <dbReference type="Proteomes" id="UP000321393"/>
    </source>
</evidence>
<protein>
    <submittedName>
        <fullName evidence="8">RNA-directed DNA polymerase-like protein</fullName>
    </submittedName>
</protein>
<sequence>MPLAKCMVVTSSNPTVIQAKIKQPSGVRMISGLQLKKVLSREELTFMAIPHCLLDEGLIIRSNLSQGLSLQQRMLTGWLHLSYYQVRIAQKDESKTTYVFHEYLDQFVVVYLDDIVVFSSSLEEQQVHMWLIFDKLRILKKDCTINQVVEERYDLQMGVLTQEGHPIAYESRKLNNVERRYPVYEKEMLDVVHCLSA</sequence>
<proteinExistence type="predicted"/>
<keyword evidence="2" id="KW-0548">Nucleotidyltransferase</keyword>
<evidence type="ECO:0000256" key="3">
    <source>
        <dbReference type="ARBA" id="ARBA00022722"/>
    </source>
</evidence>
<keyword evidence="3" id="KW-0540">Nuclease</keyword>